<dbReference type="SFLD" id="SFLDS00029">
    <property type="entry name" value="Radical_SAM"/>
    <property type="match status" value="1"/>
</dbReference>
<keyword evidence="5" id="KW-0411">Iron-sulfur</keyword>
<protein>
    <recommendedName>
        <fullName evidence="6">B12-binding domain-containing protein</fullName>
    </recommendedName>
</protein>
<dbReference type="InterPro" id="IPR006158">
    <property type="entry name" value="Cobalamin-bd"/>
</dbReference>
<dbReference type="PANTHER" id="PTHR43409:SF7">
    <property type="entry name" value="BLL1977 PROTEIN"/>
    <property type="match status" value="1"/>
</dbReference>
<evidence type="ECO:0000256" key="4">
    <source>
        <dbReference type="ARBA" id="ARBA00023004"/>
    </source>
</evidence>
<evidence type="ECO:0000256" key="3">
    <source>
        <dbReference type="ARBA" id="ARBA00022723"/>
    </source>
</evidence>
<dbReference type="InterPro" id="IPR051198">
    <property type="entry name" value="BchE-like"/>
</dbReference>
<dbReference type="GO" id="GO:0031419">
    <property type="term" value="F:cobalamin binding"/>
    <property type="evidence" value="ECO:0007669"/>
    <property type="project" value="InterPro"/>
</dbReference>
<evidence type="ECO:0000256" key="1">
    <source>
        <dbReference type="ARBA" id="ARBA00001966"/>
    </source>
</evidence>
<sequence>MEVILIIPPLPFLLEQKRNCPLGILYIAAVLERGGYEVQVKDLRDCPKDEWQSIPLAEVYGITSTTIDFPYAVEVAEFLKERDNCRVIIGGPATLDPDTCLEHGFSVVKGEGEEVIIPMLEQQLTITEGRPVENLDSLPFPARHLLPREAIISTALCHEGVPATTINSSRGCPFNCTFCASPKLWGR</sequence>
<evidence type="ECO:0000256" key="5">
    <source>
        <dbReference type="ARBA" id="ARBA00023014"/>
    </source>
</evidence>
<feature type="domain" description="B12-binding" evidence="6">
    <location>
        <begin position="1"/>
        <end position="130"/>
    </location>
</feature>
<dbReference type="PANTHER" id="PTHR43409">
    <property type="entry name" value="ANAEROBIC MAGNESIUM-PROTOPORPHYRIN IX MONOMETHYL ESTER CYCLASE-RELATED"/>
    <property type="match status" value="1"/>
</dbReference>
<dbReference type="SFLD" id="SFLDG01082">
    <property type="entry name" value="B12-binding_domain_containing"/>
    <property type="match status" value="1"/>
</dbReference>
<reference evidence="7" key="1">
    <citation type="journal article" date="2014" name="Front. Microbiol.">
        <title>High frequency of phylogenetically diverse reductive dehalogenase-homologous genes in deep subseafloor sedimentary metagenomes.</title>
        <authorList>
            <person name="Kawai M."/>
            <person name="Futagami T."/>
            <person name="Toyoda A."/>
            <person name="Takaki Y."/>
            <person name="Nishi S."/>
            <person name="Hori S."/>
            <person name="Arai W."/>
            <person name="Tsubouchi T."/>
            <person name="Morono Y."/>
            <person name="Uchiyama I."/>
            <person name="Ito T."/>
            <person name="Fujiyama A."/>
            <person name="Inagaki F."/>
            <person name="Takami H."/>
        </authorList>
    </citation>
    <scope>NUCLEOTIDE SEQUENCE</scope>
    <source>
        <strain evidence="7">Expedition CK06-06</strain>
    </source>
</reference>
<feature type="non-terminal residue" evidence="7">
    <location>
        <position position="187"/>
    </location>
</feature>
<dbReference type="AlphaFoldDB" id="X1THR6"/>
<keyword evidence="3" id="KW-0479">Metal-binding</keyword>
<gene>
    <name evidence="7" type="ORF">S12H4_34447</name>
</gene>
<keyword evidence="4" id="KW-0408">Iron</keyword>
<accession>X1THR6</accession>
<evidence type="ECO:0000313" key="7">
    <source>
        <dbReference type="EMBL" id="GAI90901.1"/>
    </source>
</evidence>
<dbReference type="SUPFAM" id="SSF102114">
    <property type="entry name" value="Radical SAM enzymes"/>
    <property type="match status" value="1"/>
</dbReference>
<dbReference type="Pfam" id="PF02310">
    <property type="entry name" value="B12-binding"/>
    <property type="match status" value="1"/>
</dbReference>
<dbReference type="PROSITE" id="PS51332">
    <property type="entry name" value="B12_BINDING"/>
    <property type="match status" value="1"/>
</dbReference>
<dbReference type="GO" id="GO:0046872">
    <property type="term" value="F:metal ion binding"/>
    <property type="evidence" value="ECO:0007669"/>
    <property type="project" value="UniProtKB-KW"/>
</dbReference>
<name>X1THR6_9ZZZZ</name>
<comment type="cofactor">
    <cofactor evidence="1">
        <name>[4Fe-4S] cluster</name>
        <dbReference type="ChEBI" id="CHEBI:49883"/>
    </cofactor>
</comment>
<comment type="caution">
    <text evidence="7">The sequence shown here is derived from an EMBL/GenBank/DDBJ whole genome shotgun (WGS) entry which is preliminary data.</text>
</comment>
<dbReference type="GO" id="GO:0003824">
    <property type="term" value="F:catalytic activity"/>
    <property type="evidence" value="ECO:0007669"/>
    <property type="project" value="InterPro"/>
</dbReference>
<dbReference type="EMBL" id="BARW01020378">
    <property type="protein sequence ID" value="GAI90901.1"/>
    <property type="molecule type" value="Genomic_DNA"/>
</dbReference>
<keyword evidence="2" id="KW-0949">S-adenosyl-L-methionine</keyword>
<dbReference type="InterPro" id="IPR058240">
    <property type="entry name" value="rSAM_sf"/>
</dbReference>
<proteinExistence type="predicted"/>
<evidence type="ECO:0000256" key="2">
    <source>
        <dbReference type="ARBA" id="ARBA00022691"/>
    </source>
</evidence>
<dbReference type="GO" id="GO:0005829">
    <property type="term" value="C:cytosol"/>
    <property type="evidence" value="ECO:0007669"/>
    <property type="project" value="TreeGrafter"/>
</dbReference>
<organism evidence="7">
    <name type="scientific">marine sediment metagenome</name>
    <dbReference type="NCBI Taxonomy" id="412755"/>
    <lineage>
        <taxon>unclassified sequences</taxon>
        <taxon>metagenomes</taxon>
        <taxon>ecological metagenomes</taxon>
    </lineage>
</organism>
<dbReference type="GO" id="GO:0051536">
    <property type="term" value="F:iron-sulfur cluster binding"/>
    <property type="evidence" value="ECO:0007669"/>
    <property type="project" value="UniProtKB-KW"/>
</dbReference>
<dbReference type="InterPro" id="IPR007197">
    <property type="entry name" value="rSAM"/>
</dbReference>
<evidence type="ECO:0000259" key="6">
    <source>
        <dbReference type="PROSITE" id="PS51332"/>
    </source>
</evidence>
<dbReference type="Gene3D" id="3.40.50.280">
    <property type="entry name" value="Cobalamin-binding domain"/>
    <property type="match status" value="1"/>
</dbReference>